<reference evidence="2 4" key="2">
    <citation type="journal article" date="2013" name="Nature">
        <title>Insights into bilaterian evolution from three spiralian genomes.</title>
        <authorList>
            <person name="Simakov O."/>
            <person name="Marletaz F."/>
            <person name="Cho S.J."/>
            <person name="Edsinger-Gonzales E."/>
            <person name="Havlak P."/>
            <person name="Hellsten U."/>
            <person name="Kuo D.H."/>
            <person name="Larsson T."/>
            <person name="Lv J."/>
            <person name="Arendt D."/>
            <person name="Savage R."/>
            <person name="Osoegawa K."/>
            <person name="de Jong P."/>
            <person name="Grimwood J."/>
            <person name="Chapman J.A."/>
            <person name="Shapiro H."/>
            <person name="Aerts A."/>
            <person name="Otillar R.P."/>
            <person name="Terry A.Y."/>
            <person name="Boore J.L."/>
            <person name="Grigoriev I.V."/>
            <person name="Lindberg D.R."/>
            <person name="Seaver E.C."/>
            <person name="Weisblat D.A."/>
            <person name="Putnam N.H."/>
            <person name="Rokhsar D.S."/>
        </authorList>
    </citation>
    <scope>NUCLEOTIDE SEQUENCE</scope>
    <source>
        <strain evidence="2 4">I ESC-2004</strain>
    </source>
</reference>
<dbReference type="InterPro" id="IPR007889">
    <property type="entry name" value="HTH_Psq"/>
</dbReference>
<reference evidence="3" key="3">
    <citation type="submission" date="2015-06" db="UniProtKB">
        <authorList>
            <consortium name="EnsemblMetazoa"/>
        </authorList>
    </citation>
    <scope>IDENTIFICATION</scope>
</reference>
<dbReference type="Pfam" id="PF05225">
    <property type="entry name" value="HTH_psq"/>
    <property type="match status" value="1"/>
</dbReference>
<accession>R7T7C5</accession>
<reference evidence="4" key="1">
    <citation type="submission" date="2012-12" db="EMBL/GenBank/DDBJ databases">
        <authorList>
            <person name="Hellsten U."/>
            <person name="Grimwood J."/>
            <person name="Chapman J.A."/>
            <person name="Shapiro H."/>
            <person name="Aerts A."/>
            <person name="Otillar R.P."/>
            <person name="Terry A.Y."/>
            <person name="Boore J.L."/>
            <person name="Simakov O."/>
            <person name="Marletaz F."/>
            <person name="Cho S.-J."/>
            <person name="Edsinger-Gonzales E."/>
            <person name="Havlak P."/>
            <person name="Kuo D.-H."/>
            <person name="Larsson T."/>
            <person name="Lv J."/>
            <person name="Arendt D."/>
            <person name="Savage R."/>
            <person name="Osoegawa K."/>
            <person name="de Jong P."/>
            <person name="Lindberg D.R."/>
            <person name="Seaver E.C."/>
            <person name="Weisblat D.A."/>
            <person name="Putnam N.H."/>
            <person name="Grigoriev I.V."/>
            <person name="Rokhsar D.S."/>
        </authorList>
    </citation>
    <scope>NUCLEOTIDE SEQUENCE</scope>
    <source>
        <strain evidence="4">I ESC-2004</strain>
    </source>
</reference>
<dbReference type="EnsemblMetazoa" id="CapteT196381">
    <property type="protein sequence ID" value="CapteP196381"/>
    <property type="gene ID" value="CapteG196381"/>
</dbReference>
<keyword evidence="4" id="KW-1185">Reference proteome</keyword>
<dbReference type="OrthoDB" id="10070675at2759"/>
<dbReference type="AlphaFoldDB" id="R7T7C5"/>
<dbReference type="EMBL" id="AMQN01003244">
    <property type="status" value="NOT_ANNOTATED_CDS"/>
    <property type="molecule type" value="Genomic_DNA"/>
</dbReference>
<name>R7T7C5_CAPTE</name>
<sequence>MVVCLAALGETGALWDKGTIGTPPVTKNVNLGITMKCDFRNLGDSPSFLCEQQREILSVSKTTVMPRNKKRKTFSHGQTEPTAMKAAVAMVLEGADSIRNVAKDTGIAKSTLQRYVNKAKHAQSTATHFNSTKTNYMTIQHKHTHTNNDTHIRIHDTTIERVHETTFLGVIIDD</sequence>
<proteinExistence type="predicted"/>
<dbReference type="EMBL" id="AMQN01003245">
    <property type="status" value="NOT_ANNOTATED_CDS"/>
    <property type="molecule type" value="Genomic_DNA"/>
</dbReference>
<dbReference type="EMBL" id="KB311324">
    <property type="protein sequence ID" value="ELT89500.1"/>
    <property type="molecule type" value="Genomic_DNA"/>
</dbReference>
<evidence type="ECO:0000313" key="3">
    <source>
        <dbReference type="EnsemblMetazoa" id="CapteP196381"/>
    </source>
</evidence>
<dbReference type="HOGENOM" id="CLU_1541594_0_0_1"/>
<evidence type="ECO:0000259" key="1">
    <source>
        <dbReference type="Pfam" id="PF05225"/>
    </source>
</evidence>
<dbReference type="Gene3D" id="1.10.10.60">
    <property type="entry name" value="Homeodomain-like"/>
    <property type="match status" value="1"/>
</dbReference>
<evidence type="ECO:0000313" key="2">
    <source>
        <dbReference type="EMBL" id="ELT89500.1"/>
    </source>
</evidence>
<evidence type="ECO:0000313" key="4">
    <source>
        <dbReference type="Proteomes" id="UP000014760"/>
    </source>
</evidence>
<dbReference type="EMBL" id="AMQN01003243">
    <property type="status" value="NOT_ANNOTATED_CDS"/>
    <property type="molecule type" value="Genomic_DNA"/>
</dbReference>
<organism evidence="2">
    <name type="scientific">Capitella teleta</name>
    <name type="common">Polychaete worm</name>
    <dbReference type="NCBI Taxonomy" id="283909"/>
    <lineage>
        <taxon>Eukaryota</taxon>
        <taxon>Metazoa</taxon>
        <taxon>Spiralia</taxon>
        <taxon>Lophotrochozoa</taxon>
        <taxon>Annelida</taxon>
        <taxon>Polychaeta</taxon>
        <taxon>Sedentaria</taxon>
        <taxon>Scolecida</taxon>
        <taxon>Capitellidae</taxon>
        <taxon>Capitella</taxon>
    </lineage>
</organism>
<protein>
    <recommendedName>
        <fullName evidence="1">HTH psq-type domain-containing protein</fullName>
    </recommendedName>
</protein>
<feature type="domain" description="HTH psq-type" evidence="1">
    <location>
        <begin position="81"/>
        <end position="119"/>
    </location>
</feature>
<dbReference type="Proteomes" id="UP000014760">
    <property type="component" value="Unassembled WGS sequence"/>
</dbReference>
<dbReference type="GO" id="GO:0003677">
    <property type="term" value="F:DNA binding"/>
    <property type="evidence" value="ECO:0007669"/>
    <property type="project" value="InterPro"/>
</dbReference>
<gene>
    <name evidence="2" type="ORF">CAPTEDRAFT_196381</name>
</gene>